<reference evidence="14 15" key="1">
    <citation type="submission" date="2020-02" db="EMBL/GenBank/DDBJ databases">
        <title>Draft genome sequence of two Spirosoma agri KCTC 52727 and Spirosoma terrae KCTC 52035.</title>
        <authorList>
            <person name="Rojas J."/>
            <person name="Ambika Manirajan B."/>
            <person name="Suarez C."/>
            <person name="Ratering S."/>
            <person name="Schnell S."/>
        </authorList>
    </citation>
    <scope>NUCLEOTIDE SEQUENCE [LARGE SCALE GENOMIC DNA]</scope>
    <source>
        <strain evidence="14 15">KCTC 52035</strain>
    </source>
</reference>
<feature type="domain" description="Peptidase C39" evidence="13">
    <location>
        <begin position="7"/>
        <end position="141"/>
    </location>
</feature>
<evidence type="ECO:0000256" key="7">
    <source>
        <dbReference type="ARBA" id="ARBA00022840"/>
    </source>
</evidence>
<dbReference type="GO" id="GO:0008233">
    <property type="term" value="F:peptidase activity"/>
    <property type="evidence" value="ECO:0007669"/>
    <property type="project" value="InterPro"/>
</dbReference>
<dbReference type="InterPro" id="IPR005074">
    <property type="entry name" value="Peptidase_C39"/>
</dbReference>
<evidence type="ECO:0000313" key="15">
    <source>
        <dbReference type="Proteomes" id="UP000474175"/>
    </source>
</evidence>
<evidence type="ECO:0000256" key="8">
    <source>
        <dbReference type="ARBA" id="ARBA00022989"/>
    </source>
</evidence>
<dbReference type="GO" id="GO:0015421">
    <property type="term" value="F:ABC-type oligopeptide transporter activity"/>
    <property type="evidence" value="ECO:0007669"/>
    <property type="project" value="TreeGrafter"/>
</dbReference>
<keyword evidence="3" id="KW-1003">Cell membrane</keyword>
<evidence type="ECO:0000259" key="13">
    <source>
        <dbReference type="PROSITE" id="PS50990"/>
    </source>
</evidence>
<dbReference type="InterPro" id="IPR017871">
    <property type="entry name" value="ABC_transporter-like_CS"/>
</dbReference>
<protein>
    <submittedName>
        <fullName evidence="14">Peptidase domain-containing ABC transporter</fullName>
    </submittedName>
</protein>
<feature type="transmembrane region" description="Helical" evidence="10">
    <location>
        <begin position="316"/>
        <end position="336"/>
    </location>
</feature>
<feature type="transmembrane region" description="Helical" evidence="10">
    <location>
        <begin position="289"/>
        <end position="310"/>
    </location>
</feature>
<evidence type="ECO:0000256" key="9">
    <source>
        <dbReference type="ARBA" id="ARBA00023136"/>
    </source>
</evidence>
<sequence>MVKFIPQQDKMDCGPACLAMVSSYYGKHFTVNYLKKKSYITKEGVSLLGICEAAEEIGFETIPVNLKTENLRYFSTNKSHENLQLPAILFWEQNHFVVLNKVKNSFLFGETLFEIVDPAHGYITLTETEFNKSWLGDGNLGIALFLNPLKDFFAHEPVQEPKFGFTEFAEFVKPYKKDIFPIFLGLLVNTILNLCFPFLTQTLIDKGVNAKSLSIVYVILIAQICIFMGSVTVEIIRSWITLYVSARLNLSIIYSFLSKIILLPLSFFDSKFVGDFNQRIQDHKRVEQFLTSQSISVFFSLLTFVVYAFILFYYDIKIVICYLLFTCLGIGWSLFFQNSRKHLDYSRFKINTDNQDAIYELLNSIQEIKLNNIDKRKLSEWENIQIRLFNLNLKSLRINQMQSIGFDAINQFKNLIVTYIAAREVIADNITLGAMLSISFIIGQLNAPLNQFLFFLRSMQDANLSIKRLLEVQQEVNEETSDQLTSIESTSFDRAGINILNLGFQYEGPKSMMVLDDLSMYIPKGKITAIVGSSGGGKTTLLKILLQFYKPVQGNIYIDNTNLQDISPKYWRSMCGVVMQDGYIFSDTIERNIAMTNDDIDVVRLHRAIDTANIKEFIDGLPLKLKTRIGPSAVGISAGQKQRILIARAVYHNPEYVFFDEATSALDAYNEKVIHTNLQKFFKGRTVLIIAHRLSTVKDADQIIVINNGRVVESGSHMQLVSLKKSYYHLVKNQLELAS</sequence>
<evidence type="ECO:0000256" key="6">
    <source>
        <dbReference type="ARBA" id="ARBA00022801"/>
    </source>
</evidence>
<feature type="transmembrane region" description="Helical" evidence="10">
    <location>
        <begin position="212"/>
        <end position="236"/>
    </location>
</feature>
<dbReference type="PROSITE" id="PS00211">
    <property type="entry name" value="ABC_TRANSPORTER_1"/>
    <property type="match status" value="1"/>
</dbReference>
<evidence type="ECO:0000259" key="11">
    <source>
        <dbReference type="PROSITE" id="PS50893"/>
    </source>
</evidence>
<evidence type="ECO:0000256" key="4">
    <source>
        <dbReference type="ARBA" id="ARBA00022692"/>
    </source>
</evidence>
<keyword evidence="8 10" id="KW-1133">Transmembrane helix</keyword>
<evidence type="ECO:0000259" key="12">
    <source>
        <dbReference type="PROSITE" id="PS50929"/>
    </source>
</evidence>
<dbReference type="PANTHER" id="PTHR43394:SF1">
    <property type="entry name" value="ATP-BINDING CASSETTE SUB-FAMILY B MEMBER 10, MITOCHONDRIAL"/>
    <property type="match status" value="1"/>
</dbReference>
<keyword evidence="6" id="KW-0378">Hydrolase</keyword>
<dbReference type="RefSeq" id="WP_163948908.1">
    <property type="nucleotide sequence ID" value="NZ_JAAFZH010000005.1"/>
</dbReference>
<evidence type="ECO:0000256" key="10">
    <source>
        <dbReference type="SAM" id="Phobius"/>
    </source>
</evidence>
<evidence type="ECO:0000256" key="2">
    <source>
        <dbReference type="ARBA" id="ARBA00022448"/>
    </source>
</evidence>
<dbReference type="SMART" id="SM00382">
    <property type="entry name" value="AAA"/>
    <property type="match status" value="1"/>
</dbReference>
<dbReference type="Pfam" id="PF03412">
    <property type="entry name" value="Peptidase_C39"/>
    <property type="match status" value="1"/>
</dbReference>
<keyword evidence="9 10" id="KW-0472">Membrane</keyword>
<proteinExistence type="predicted"/>
<dbReference type="PROSITE" id="PS50990">
    <property type="entry name" value="PEPTIDASE_C39"/>
    <property type="match status" value="1"/>
</dbReference>
<dbReference type="EMBL" id="JAAFZH010000005">
    <property type="protein sequence ID" value="NDU95910.1"/>
    <property type="molecule type" value="Genomic_DNA"/>
</dbReference>
<dbReference type="SUPFAM" id="SSF90123">
    <property type="entry name" value="ABC transporter transmembrane region"/>
    <property type="match status" value="1"/>
</dbReference>
<dbReference type="Pfam" id="PF00005">
    <property type="entry name" value="ABC_tran"/>
    <property type="match status" value="1"/>
</dbReference>
<gene>
    <name evidence="14" type="ORF">GK108_13590</name>
</gene>
<feature type="domain" description="ABC transmembrane type-1" evidence="12">
    <location>
        <begin position="182"/>
        <end position="461"/>
    </location>
</feature>
<dbReference type="SUPFAM" id="SSF52540">
    <property type="entry name" value="P-loop containing nucleoside triphosphate hydrolases"/>
    <property type="match status" value="1"/>
</dbReference>
<dbReference type="AlphaFoldDB" id="A0A6L9L680"/>
<dbReference type="InterPro" id="IPR039421">
    <property type="entry name" value="Type_1_exporter"/>
</dbReference>
<dbReference type="GO" id="GO:0006508">
    <property type="term" value="P:proteolysis"/>
    <property type="evidence" value="ECO:0007669"/>
    <property type="project" value="InterPro"/>
</dbReference>
<keyword evidence="2" id="KW-0813">Transport</keyword>
<dbReference type="Gene3D" id="1.20.1560.10">
    <property type="entry name" value="ABC transporter type 1, transmembrane domain"/>
    <property type="match status" value="1"/>
</dbReference>
<accession>A0A6L9L680</accession>
<dbReference type="InterPro" id="IPR003593">
    <property type="entry name" value="AAA+_ATPase"/>
</dbReference>
<evidence type="ECO:0000256" key="5">
    <source>
        <dbReference type="ARBA" id="ARBA00022741"/>
    </source>
</evidence>
<dbReference type="InterPro" id="IPR027417">
    <property type="entry name" value="P-loop_NTPase"/>
</dbReference>
<evidence type="ECO:0000256" key="1">
    <source>
        <dbReference type="ARBA" id="ARBA00004651"/>
    </source>
</evidence>
<feature type="transmembrane region" description="Helical" evidence="10">
    <location>
        <begin position="248"/>
        <end position="268"/>
    </location>
</feature>
<dbReference type="InterPro" id="IPR011527">
    <property type="entry name" value="ABC1_TM_dom"/>
</dbReference>
<comment type="caution">
    <text evidence="14">The sequence shown here is derived from an EMBL/GenBank/DDBJ whole genome shotgun (WGS) entry which is preliminary data.</text>
</comment>
<evidence type="ECO:0000313" key="14">
    <source>
        <dbReference type="EMBL" id="NDU95910.1"/>
    </source>
</evidence>
<keyword evidence="4 10" id="KW-0812">Transmembrane</keyword>
<feature type="domain" description="ABC transporter" evidence="11">
    <location>
        <begin position="497"/>
        <end position="733"/>
    </location>
</feature>
<keyword evidence="15" id="KW-1185">Reference proteome</keyword>
<keyword evidence="5" id="KW-0547">Nucleotide-binding</keyword>
<dbReference type="PANTHER" id="PTHR43394">
    <property type="entry name" value="ATP-DEPENDENT PERMEASE MDL1, MITOCHONDRIAL"/>
    <property type="match status" value="1"/>
</dbReference>
<dbReference type="InterPro" id="IPR036640">
    <property type="entry name" value="ABC1_TM_sf"/>
</dbReference>
<dbReference type="FunFam" id="3.40.50.300:FF:000299">
    <property type="entry name" value="ABC transporter ATP-binding protein/permease"/>
    <property type="match status" value="1"/>
</dbReference>
<feature type="transmembrane region" description="Helical" evidence="10">
    <location>
        <begin position="179"/>
        <end position="200"/>
    </location>
</feature>
<evidence type="ECO:0000256" key="3">
    <source>
        <dbReference type="ARBA" id="ARBA00022475"/>
    </source>
</evidence>
<dbReference type="GO" id="GO:0016887">
    <property type="term" value="F:ATP hydrolysis activity"/>
    <property type="evidence" value="ECO:0007669"/>
    <property type="project" value="InterPro"/>
</dbReference>
<dbReference type="PROSITE" id="PS50893">
    <property type="entry name" value="ABC_TRANSPORTER_2"/>
    <property type="match status" value="1"/>
</dbReference>
<comment type="subcellular location">
    <subcellularLocation>
        <location evidence="1">Cell membrane</location>
        <topology evidence="1">Multi-pass membrane protein</topology>
    </subcellularLocation>
</comment>
<dbReference type="Gene3D" id="3.90.70.10">
    <property type="entry name" value="Cysteine proteinases"/>
    <property type="match status" value="1"/>
</dbReference>
<name>A0A6L9L680_9BACT</name>
<dbReference type="Pfam" id="PF00664">
    <property type="entry name" value="ABC_membrane"/>
    <property type="match status" value="1"/>
</dbReference>
<organism evidence="14 15">
    <name type="scientific">Spirosoma terrae</name>
    <dbReference type="NCBI Taxonomy" id="1968276"/>
    <lineage>
        <taxon>Bacteria</taxon>
        <taxon>Pseudomonadati</taxon>
        <taxon>Bacteroidota</taxon>
        <taxon>Cytophagia</taxon>
        <taxon>Cytophagales</taxon>
        <taxon>Cytophagaceae</taxon>
        <taxon>Spirosoma</taxon>
    </lineage>
</organism>
<dbReference type="InterPro" id="IPR003439">
    <property type="entry name" value="ABC_transporter-like_ATP-bd"/>
</dbReference>
<dbReference type="CDD" id="cd02418">
    <property type="entry name" value="Peptidase_C39B"/>
    <property type="match status" value="1"/>
</dbReference>
<dbReference type="GO" id="GO:0005524">
    <property type="term" value="F:ATP binding"/>
    <property type="evidence" value="ECO:0007669"/>
    <property type="project" value="UniProtKB-KW"/>
</dbReference>
<dbReference type="Gene3D" id="3.40.50.300">
    <property type="entry name" value="P-loop containing nucleotide triphosphate hydrolases"/>
    <property type="match status" value="1"/>
</dbReference>
<dbReference type="PROSITE" id="PS50929">
    <property type="entry name" value="ABC_TM1F"/>
    <property type="match status" value="1"/>
</dbReference>
<keyword evidence="7" id="KW-0067">ATP-binding</keyword>
<dbReference type="Proteomes" id="UP000474175">
    <property type="component" value="Unassembled WGS sequence"/>
</dbReference>
<dbReference type="GO" id="GO:0005886">
    <property type="term" value="C:plasma membrane"/>
    <property type="evidence" value="ECO:0007669"/>
    <property type="project" value="UniProtKB-SubCell"/>
</dbReference>
<dbReference type="CDD" id="cd18571">
    <property type="entry name" value="ABC_6TM_peptidase_like"/>
    <property type="match status" value="1"/>
</dbReference>